<dbReference type="Proteomes" id="UP001299546">
    <property type="component" value="Unassembled WGS sequence"/>
</dbReference>
<evidence type="ECO:0000313" key="2">
    <source>
        <dbReference type="Proteomes" id="UP001299546"/>
    </source>
</evidence>
<dbReference type="RefSeq" id="WP_066737040.1">
    <property type="nucleotide sequence ID" value="NZ_JAJCIQ010000002.1"/>
</dbReference>
<organism evidence="1 2">
    <name type="scientific">Bariatricus massiliensis</name>
    <dbReference type="NCBI Taxonomy" id="1745713"/>
    <lineage>
        <taxon>Bacteria</taxon>
        <taxon>Bacillati</taxon>
        <taxon>Bacillota</taxon>
        <taxon>Clostridia</taxon>
        <taxon>Lachnospirales</taxon>
        <taxon>Lachnospiraceae</taxon>
        <taxon>Bariatricus</taxon>
    </lineage>
</organism>
<gene>
    <name evidence="1" type="ORF">LIZ65_03695</name>
</gene>
<dbReference type="EMBL" id="JAJCIS010000002">
    <property type="protein sequence ID" value="MCB7386383.1"/>
    <property type="molecule type" value="Genomic_DNA"/>
</dbReference>
<reference evidence="1 2" key="1">
    <citation type="submission" date="2021-10" db="EMBL/GenBank/DDBJ databases">
        <title>Collection of gut derived symbiotic bacterial strains cultured from healthy donors.</title>
        <authorList>
            <person name="Lin H."/>
            <person name="Littmann E."/>
            <person name="Kohout C."/>
            <person name="Pamer E.G."/>
        </authorList>
    </citation>
    <scope>NUCLEOTIDE SEQUENCE [LARGE SCALE GENOMIC DNA]</scope>
    <source>
        <strain evidence="1 2">DFI.1.165</strain>
    </source>
</reference>
<comment type="caution">
    <text evidence="1">The sequence shown here is derived from an EMBL/GenBank/DDBJ whole genome shotgun (WGS) entry which is preliminary data.</text>
</comment>
<evidence type="ECO:0000313" key="1">
    <source>
        <dbReference type="EMBL" id="MCB7386383.1"/>
    </source>
</evidence>
<name>A0ABS8DD91_9FIRM</name>
<proteinExistence type="predicted"/>
<sequence>MKIQYEGRRYEEIYNPKTGRYENKYVGTPSAVIFTKDYDLIKEVINGLIDRGWEFQGGFDGRTDDETGYYFKVNNQDDYNNFKDDYKEIKHSL</sequence>
<keyword evidence="2" id="KW-1185">Reference proteome</keyword>
<evidence type="ECO:0008006" key="3">
    <source>
        <dbReference type="Google" id="ProtNLM"/>
    </source>
</evidence>
<protein>
    <recommendedName>
        <fullName evidence="3">DUF4177 domain-containing protein</fullName>
    </recommendedName>
</protein>
<accession>A0ABS8DD91</accession>